<dbReference type="Proteomes" id="UP000502117">
    <property type="component" value="Chromosome"/>
</dbReference>
<dbReference type="Gene3D" id="1.50.10.20">
    <property type="match status" value="1"/>
</dbReference>
<dbReference type="CDD" id="cd02891">
    <property type="entry name" value="A2M_like"/>
    <property type="match status" value="1"/>
</dbReference>
<dbReference type="InterPro" id="IPR001599">
    <property type="entry name" value="Macroglobln_a2"/>
</dbReference>
<dbReference type="InterPro" id="IPR002890">
    <property type="entry name" value="MG2"/>
</dbReference>
<dbReference type="InterPro" id="IPR008930">
    <property type="entry name" value="Terpenoid_cyclase/PrenylTrfase"/>
</dbReference>
<dbReference type="PANTHER" id="PTHR40094:SF1">
    <property type="entry name" value="UBIQUITIN DOMAIN-CONTAINING PROTEIN"/>
    <property type="match status" value="1"/>
</dbReference>
<gene>
    <name evidence="6" type="ORF">GII14_19545</name>
</gene>
<dbReference type="RefSeq" id="WP_165565735.1">
    <property type="nucleotide sequence ID" value="NZ_CP045857.1"/>
</dbReference>
<feature type="transmembrane region" description="Helical" evidence="3">
    <location>
        <begin position="37"/>
        <end position="60"/>
    </location>
</feature>
<keyword evidence="3" id="KW-0472">Membrane</keyword>
<dbReference type="PANTHER" id="PTHR40094">
    <property type="entry name" value="ALPHA-2-MACROGLOBULIN HOMOLOG"/>
    <property type="match status" value="1"/>
</dbReference>
<dbReference type="Pfam" id="PF01835">
    <property type="entry name" value="MG2"/>
    <property type="match status" value="1"/>
</dbReference>
<keyword evidence="3" id="KW-1133">Transmembrane helix</keyword>
<name>A0A6G7LWM1_9GAMM</name>
<dbReference type="Pfam" id="PF17972">
    <property type="entry name" value="bMG5"/>
    <property type="match status" value="1"/>
</dbReference>
<dbReference type="Pfam" id="PF00207">
    <property type="entry name" value="A2M"/>
    <property type="match status" value="1"/>
</dbReference>
<proteinExistence type="inferred from homology"/>
<dbReference type="SUPFAM" id="SSF48239">
    <property type="entry name" value="Terpenoid cyclases/Protein prenyltransferases"/>
    <property type="match status" value="1"/>
</dbReference>
<dbReference type="InterPro" id="IPR011625">
    <property type="entry name" value="A2M_N_BRD"/>
</dbReference>
<reference evidence="6 7" key="1">
    <citation type="submission" date="2019-11" db="EMBL/GenBank/DDBJ databases">
        <title>Complete Genome Sequence of Shewanella chilikensis Strain DC57, Isolated from Corroded Seal Rings at a floating production facility in Australia.</title>
        <authorList>
            <person name="Salgar-Chaparro S.J."/>
            <person name="Castillo-Villamizar G.A."/>
            <person name="Poehlein A."/>
            <person name="Daniel R."/>
            <person name="Machuca L."/>
        </authorList>
    </citation>
    <scope>NUCLEOTIDE SEQUENCE [LARGE SCALE GENOMIC DNA]</scope>
    <source>
        <strain evidence="6 7">DC57</strain>
    </source>
</reference>
<dbReference type="Gene3D" id="2.60.40.3710">
    <property type="match status" value="1"/>
</dbReference>
<dbReference type="SMART" id="SM01360">
    <property type="entry name" value="A2M"/>
    <property type="match status" value="1"/>
</dbReference>
<keyword evidence="2" id="KW-0732">Signal</keyword>
<feature type="domain" description="Alpha-2-macroglobulin" evidence="5">
    <location>
        <begin position="1231"/>
        <end position="1320"/>
    </location>
</feature>
<dbReference type="InterPro" id="IPR041203">
    <property type="entry name" value="Bact_A2M_MG5"/>
</dbReference>
<evidence type="ECO:0000256" key="1">
    <source>
        <dbReference type="ARBA" id="ARBA00010556"/>
    </source>
</evidence>
<dbReference type="EMBL" id="CP045857">
    <property type="protein sequence ID" value="QIJ06140.1"/>
    <property type="molecule type" value="Genomic_DNA"/>
</dbReference>
<evidence type="ECO:0000313" key="7">
    <source>
        <dbReference type="Proteomes" id="UP000502117"/>
    </source>
</evidence>
<evidence type="ECO:0000259" key="5">
    <source>
        <dbReference type="SMART" id="SM01360"/>
    </source>
</evidence>
<dbReference type="SMART" id="SM01359">
    <property type="entry name" value="A2M_N_2"/>
    <property type="match status" value="1"/>
</dbReference>
<dbReference type="KEGG" id="schk:GII14_19545"/>
<dbReference type="InterPro" id="IPR041246">
    <property type="entry name" value="Bact_MG10"/>
</dbReference>
<feature type="domain" description="Alpha-2-macroglobulin bait region" evidence="4">
    <location>
        <begin position="1027"/>
        <end position="1166"/>
    </location>
</feature>
<dbReference type="Gene3D" id="2.60.40.1930">
    <property type="match status" value="1"/>
</dbReference>
<comment type="similarity">
    <text evidence="1">Belongs to the protease inhibitor I39 (alpha-2-macroglobulin) family. Bacterial alpha-2-macroglobulin subfamily.</text>
</comment>
<accession>A0A6G7LWM1</accession>
<dbReference type="InterPro" id="IPR051802">
    <property type="entry name" value="YfhM-like"/>
</dbReference>
<organism evidence="6 7">
    <name type="scientific">Shewanella chilikensis</name>
    <dbReference type="NCBI Taxonomy" id="558541"/>
    <lineage>
        <taxon>Bacteria</taxon>
        <taxon>Pseudomonadati</taxon>
        <taxon>Pseudomonadota</taxon>
        <taxon>Gammaproteobacteria</taxon>
        <taxon>Alteromonadales</taxon>
        <taxon>Shewanellaceae</taxon>
        <taxon>Shewanella</taxon>
    </lineage>
</organism>
<evidence type="ECO:0000259" key="4">
    <source>
        <dbReference type="SMART" id="SM01359"/>
    </source>
</evidence>
<sequence>MGQLIGNFFSVVWRVLAAVFGHWQAPPWMHWCIKHPFKALGSLLLLSVLTVLCWGGWYWYQHLPKPYTLHYTLKAPQLTDYHQAKPQVAPLTLTFSGSVAPLDVIGKPVSKGVSLSPQLAGQWRWASDKHLQFIPDNDWPIAEKFAVSLDKKQLLADHILLDKYQSEFSTAAFTATISDGRLYQDPAQPSIQKLVATLAFSHPVDTTSVKPQLAILLSPGLTYSGNGDTEVTFDDKHLFAYIHSPALATPLEQSTVTLEVSKGIQAASGGNKAGKSQWQVEVPGRYQLSFKQAQVNFAYNDKDEPEPVLTMESSRPVNDEALQGKVHAWLLPLKNPKGSRHWYQENVTEQVLAKADKLTLTQIPGAEGLNQLHSFKLKAPVDRYVAVMVDKEVEGQGGYLSRDAVLTVLRMPQYPKALNFLGEGSLLTLDDDQRLGYLARGVQKVQIEVAQLLPDQLNALIDQSSGSFAEPYLNNTDFDRLVTRQVFKQQLAWRDPSKTLYGSVDLKPFFKDKRGIFVVKLTPADERDSQTFDYYQTEAHDLRFVVVTDLGILAKRSRDGSQDLFVQSLGKGTPVAGARVAVIGRNGLPVAEALTDERGHASFAKLGDLRREKTPLYYRVEKDGDLSFLPLADWRRQLNLSRFDTGGSYESDDPGALRAYLFTDRGLYRPGETAHIASLVRGQDWSTALGGLPVKMQITDPRGVTVLDRTFKLDGSGFDSLDFSAGETAVAGDYLATLSLIKDRYRLTRLGDVTFKVRDFEPDRIKVRVYLGTDLGTDKQFEGWRKPQQLKAEVLAEQLFGGPASDRRVSGEMVLSPTDISFKAWPGYRFGVLGKLKESFREDLSETTTDGEGNASLDLALDRFAGSTYKLHLLARVFEAGSGHGVSAQDQLLVSDADWLLGYKSDGDLDFISKDGKRVLNLQAVGQDLQGVATELKVERIARRWVSVLVKQNDGTYRYESRRKDKLLGSTALSLAASGGQLELDTREPGDYRLRLLDANGRQLNQIDYSVAGSGNASRTLERNTELELTLNKAEYLPGESIQLAIQAPYSGAGLITIERDKVYAFKWFKADSTRSLQSITLPQGIEGNAYINVQFLRAPDSEEVFMSPLSYAVKPFKVDLGERRQAIALSLPEKVKPGTQLDIDLKLPSKARVVVFGVDAGILQVARYEAPDPLAHFFDKKALSVDSSQILDLLLPDLKVLMRQAAPGGDAAALLAANLNPFKRKRAKPVVYWSGIRELAAGEQRLQYTVPDSFNGSIRFFAVSATESGIGTSEASVAVKAPVVMSPNVPAFLAPGDSADVTVGLYNTEAEAQDVTLTLSLSGALRSDLQPQQFHIKPGREATAHFAVKAGENLGQGELHWKLATSEGELKISESISVRPLTPHRLTLATAVLDRSEAKLKLDRQLFTPFSKVEAALGNSPLVWAQGLSHYLDNYPHACTEQLVSKAVPALLLGKPQDNLNDFNQLIGQLRSRQNSSGGFGLWAANPIVEPMVALYVVDMLLDAKAQGYPVPQDLLDKANSYLSSVSSGPSSGLDELRERAYGAYLLARQGVQVSGALADIRERLQRYYPKDWQADIASAWLAASFTLMQQQQLAEPLWQAQKWQLLEDKPQRLGLYLDPMVHDAQLLTLIARQAPQRLDDLPEQLLPRMGQWLSEQRYSSLSAGTLVRALTALDNSRGDQELAMQALVDKAWQALSLPKAKLPLGSEEVKYQKTGTNDAFYLLSQQGFDQSPAKPFSQGLEVSRDYLTLEQQPLGKVKVGDEFLVRLRLRATDMDKLQQVVVIDLLPGGVEPVYRDKDDSFDGWQPPVGMAQHSDWSPQWLNVREDRLVLYGTAWRDAKTFVYKVRATNVGQFQVPPAYAEGLYDPLVQAQGPSGELVIEAP</sequence>
<dbReference type="Pfam" id="PF11974">
    <property type="entry name" value="bMG3"/>
    <property type="match status" value="1"/>
</dbReference>
<dbReference type="InterPro" id="IPR021868">
    <property type="entry name" value="Alpha_2_Macroglob_MG3"/>
</dbReference>
<dbReference type="Pfam" id="PF17973">
    <property type="entry name" value="bMG10"/>
    <property type="match status" value="1"/>
</dbReference>
<keyword evidence="3" id="KW-0812">Transmembrane</keyword>
<evidence type="ECO:0000313" key="6">
    <source>
        <dbReference type="EMBL" id="QIJ06140.1"/>
    </source>
</evidence>
<protein>
    <submittedName>
        <fullName evidence="6">Alpha-2-macroglobulin family protein</fullName>
    </submittedName>
</protein>
<evidence type="ECO:0000256" key="2">
    <source>
        <dbReference type="ARBA" id="ARBA00022729"/>
    </source>
</evidence>
<evidence type="ECO:0000256" key="3">
    <source>
        <dbReference type="SAM" id="Phobius"/>
    </source>
</evidence>
<dbReference type="GO" id="GO:0004866">
    <property type="term" value="F:endopeptidase inhibitor activity"/>
    <property type="evidence" value="ECO:0007669"/>
    <property type="project" value="InterPro"/>
</dbReference>
<dbReference type="Pfam" id="PF07703">
    <property type="entry name" value="A2M_BRD"/>
    <property type="match status" value="1"/>
</dbReference>